<accession>A0A2M7G7U8</accession>
<dbReference type="AlphaFoldDB" id="A0A2M7G7U8"/>
<dbReference type="Proteomes" id="UP000231019">
    <property type="component" value="Unassembled WGS sequence"/>
</dbReference>
<reference evidence="1 2" key="1">
    <citation type="submission" date="2017-09" db="EMBL/GenBank/DDBJ databases">
        <title>Depth-based differentiation of microbial function through sediment-hosted aquifers and enrichment of novel symbionts in the deep terrestrial subsurface.</title>
        <authorList>
            <person name="Probst A.J."/>
            <person name="Ladd B."/>
            <person name="Jarett J.K."/>
            <person name="Geller-Mcgrath D.E."/>
            <person name="Sieber C.M."/>
            <person name="Emerson J.B."/>
            <person name="Anantharaman K."/>
            <person name="Thomas B.C."/>
            <person name="Malmstrom R."/>
            <person name="Stieglmeier M."/>
            <person name="Klingl A."/>
            <person name="Woyke T."/>
            <person name="Ryan C.M."/>
            <person name="Banfield J.F."/>
        </authorList>
    </citation>
    <scope>NUCLEOTIDE SEQUENCE [LARGE SCALE GENOMIC DNA]</scope>
    <source>
        <strain evidence="1">CG17_big_fil_post_rev_8_21_14_2_50_48_46</strain>
    </source>
</reference>
<organism evidence="1 2">
    <name type="scientific">bacterium (Candidatus Blackallbacteria) CG17_big_fil_post_rev_8_21_14_2_50_48_46</name>
    <dbReference type="NCBI Taxonomy" id="2014261"/>
    <lineage>
        <taxon>Bacteria</taxon>
        <taxon>Candidatus Blackallbacteria</taxon>
    </lineage>
</organism>
<sequence>MSLLPKLIVAGIVIGGGAYFYDTSASKTKLQDATVTLVEADDLRCARQHEGMCKYHATVVIKKEKLQYKFRIPYQFYHTDEKLKPKDRVPVLVKQKMIFPARILGLAPKLQAKIDKMISEERL</sequence>
<protein>
    <submittedName>
        <fullName evidence="1">Uncharacterized protein</fullName>
    </submittedName>
</protein>
<evidence type="ECO:0000313" key="1">
    <source>
        <dbReference type="EMBL" id="PIW18119.1"/>
    </source>
</evidence>
<dbReference type="EMBL" id="PFFQ01000014">
    <property type="protein sequence ID" value="PIW18119.1"/>
    <property type="molecule type" value="Genomic_DNA"/>
</dbReference>
<gene>
    <name evidence="1" type="ORF">COW36_06205</name>
</gene>
<comment type="caution">
    <text evidence="1">The sequence shown here is derived from an EMBL/GenBank/DDBJ whole genome shotgun (WGS) entry which is preliminary data.</text>
</comment>
<name>A0A2M7G7U8_9BACT</name>
<evidence type="ECO:0000313" key="2">
    <source>
        <dbReference type="Proteomes" id="UP000231019"/>
    </source>
</evidence>
<proteinExistence type="predicted"/>